<dbReference type="EMBL" id="AFZZ01000033">
    <property type="protein sequence ID" value="EHJ41969.1"/>
    <property type="molecule type" value="Genomic_DNA"/>
</dbReference>
<evidence type="ECO:0000259" key="2">
    <source>
        <dbReference type="Pfam" id="PF20277"/>
    </source>
</evidence>
<gene>
    <name evidence="3" type="ORF">HMPREF0673_00241</name>
</gene>
<sequence>MLLMIRNGTVVDVETYCKDRKRPTDKENLRYILEVGNECPMCGKIITDFSADKHKLYEVAHIYPNSPTEKEMSVLSDVEVLGENSESFENKIALCRDCHKEYDEHKTIEKYNSMLNLKKKLLQNSKAQTALSHNVVEKELLDVVQQISSLSTNSDSISEMEPLSYTVMSVKAKIPSNNLLRTDVEGLVSNYFLYLKDLFKSLDEISFETIAASFKHSYCQALKEQLNQEEIFESLIDWVKSKTRCSRTVARILVSYFIQNCDVYGKISR</sequence>
<dbReference type="PATRIC" id="fig|1002367.3.peg.192"/>
<organism evidence="3 4">
    <name type="scientific">Leyella stercorea DSM 18206</name>
    <dbReference type="NCBI Taxonomy" id="1002367"/>
    <lineage>
        <taxon>Bacteria</taxon>
        <taxon>Pseudomonadati</taxon>
        <taxon>Bacteroidota</taxon>
        <taxon>Bacteroidia</taxon>
        <taxon>Bacteroidales</taxon>
        <taxon>Prevotellaceae</taxon>
        <taxon>Leyella</taxon>
    </lineage>
</organism>
<dbReference type="HOGENOM" id="CLU_1097877_0_0_10"/>
<evidence type="ECO:0000313" key="4">
    <source>
        <dbReference type="Proteomes" id="UP000004407"/>
    </source>
</evidence>
<dbReference type="InterPro" id="IPR046921">
    <property type="entry name" value="ABC-3C_CTD11"/>
</dbReference>
<dbReference type="eggNOG" id="ENOG502ZPCC">
    <property type="taxonomic scope" value="Bacteria"/>
</dbReference>
<evidence type="ECO:0000259" key="1">
    <source>
        <dbReference type="Pfam" id="PF13391"/>
    </source>
</evidence>
<comment type="caution">
    <text evidence="3">The sequence shown here is derived from an EMBL/GenBank/DDBJ whole genome shotgun (WGS) entry which is preliminary data.</text>
</comment>
<reference evidence="3 4" key="1">
    <citation type="submission" date="2011-08" db="EMBL/GenBank/DDBJ databases">
        <authorList>
            <person name="Weinstock G."/>
            <person name="Sodergren E."/>
            <person name="Clifton S."/>
            <person name="Fulton L."/>
            <person name="Fulton B."/>
            <person name="Courtney L."/>
            <person name="Fronick C."/>
            <person name="Harrison M."/>
            <person name="Strong C."/>
            <person name="Farmer C."/>
            <person name="Delahaunty K."/>
            <person name="Markovic C."/>
            <person name="Hall O."/>
            <person name="Minx P."/>
            <person name="Tomlinson C."/>
            <person name="Mitreva M."/>
            <person name="Hou S."/>
            <person name="Chen J."/>
            <person name="Wollam A."/>
            <person name="Pepin K.H."/>
            <person name="Johnson M."/>
            <person name="Bhonagiri V."/>
            <person name="Zhang X."/>
            <person name="Suruliraj S."/>
            <person name="Warren W."/>
            <person name="Chinwalla A."/>
            <person name="Mardis E.R."/>
            <person name="Wilson R.K."/>
        </authorList>
    </citation>
    <scope>NUCLEOTIDE SEQUENCE [LARGE SCALE GENOMIC DNA]</scope>
    <source>
        <strain evidence="3 4">DSM 18206</strain>
    </source>
</reference>
<accession>G6AUF1</accession>
<dbReference type="InterPro" id="IPR003615">
    <property type="entry name" value="HNH_nuc"/>
</dbReference>
<name>G6AUF1_9BACT</name>
<dbReference type="AlphaFoldDB" id="G6AUF1"/>
<protein>
    <submittedName>
        <fullName evidence="3">Uncharacterized protein</fullName>
    </submittedName>
</protein>
<dbReference type="Pfam" id="PF13391">
    <property type="entry name" value="HNH_2"/>
    <property type="match status" value="1"/>
</dbReference>
<feature type="domain" description="HNH nuclease" evidence="1">
    <location>
        <begin position="39"/>
        <end position="106"/>
    </location>
</feature>
<evidence type="ECO:0000313" key="3">
    <source>
        <dbReference type="EMBL" id="EHJ41969.1"/>
    </source>
</evidence>
<dbReference type="Pfam" id="PF20277">
    <property type="entry name" value="CTD11"/>
    <property type="match status" value="1"/>
</dbReference>
<dbReference type="Gene3D" id="1.10.30.50">
    <property type="match status" value="1"/>
</dbReference>
<dbReference type="Proteomes" id="UP000004407">
    <property type="component" value="Unassembled WGS sequence"/>
</dbReference>
<feature type="domain" description="ABC-three component systems C-terminal" evidence="2">
    <location>
        <begin position="128"/>
        <end position="264"/>
    </location>
</feature>
<proteinExistence type="predicted"/>